<feature type="DNA-binding region" description="OmpR/PhoB-type" evidence="7">
    <location>
        <begin position="125"/>
        <end position="223"/>
    </location>
</feature>
<comment type="caution">
    <text evidence="10">The sequence shown here is derived from an EMBL/GenBank/DDBJ whole genome shotgun (WGS) entry which is preliminary data.</text>
</comment>
<dbReference type="SMART" id="SM00862">
    <property type="entry name" value="Trans_reg_C"/>
    <property type="match status" value="1"/>
</dbReference>
<dbReference type="EMBL" id="JAJNDC010000001">
    <property type="protein sequence ID" value="MCW9712369.1"/>
    <property type="molecule type" value="Genomic_DNA"/>
</dbReference>
<evidence type="ECO:0000256" key="3">
    <source>
        <dbReference type="ARBA" id="ARBA00023015"/>
    </source>
</evidence>
<dbReference type="Gene3D" id="6.10.250.690">
    <property type="match status" value="1"/>
</dbReference>
<feature type="modified residue" description="4-aspartylphosphate" evidence="6">
    <location>
        <position position="51"/>
    </location>
</feature>
<dbReference type="PANTHER" id="PTHR48111">
    <property type="entry name" value="REGULATOR OF RPOS"/>
    <property type="match status" value="1"/>
</dbReference>
<dbReference type="PROSITE" id="PS51755">
    <property type="entry name" value="OMPR_PHOB"/>
    <property type="match status" value="1"/>
</dbReference>
<organism evidence="10 11">
    <name type="scientific">Fodinibius salicampi</name>
    <dbReference type="NCBI Taxonomy" id="1920655"/>
    <lineage>
        <taxon>Bacteria</taxon>
        <taxon>Pseudomonadati</taxon>
        <taxon>Balneolota</taxon>
        <taxon>Balneolia</taxon>
        <taxon>Balneolales</taxon>
        <taxon>Balneolaceae</taxon>
        <taxon>Fodinibius</taxon>
    </lineage>
</organism>
<dbReference type="Gene3D" id="1.10.10.10">
    <property type="entry name" value="Winged helix-like DNA-binding domain superfamily/Winged helix DNA-binding domain"/>
    <property type="match status" value="1"/>
</dbReference>
<dbReference type="PROSITE" id="PS50110">
    <property type="entry name" value="RESPONSE_REGULATORY"/>
    <property type="match status" value="1"/>
</dbReference>
<reference evidence="10 11" key="1">
    <citation type="submission" date="2021-11" db="EMBL/GenBank/DDBJ databases">
        <title>Aliifidinibius sp. nov., a new bacterium isolated from saline soil.</title>
        <authorList>
            <person name="Galisteo C."/>
            <person name="De La Haba R."/>
            <person name="Sanchez-Porro C."/>
            <person name="Ventosa A."/>
        </authorList>
    </citation>
    <scope>NUCLEOTIDE SEQUENCE [LARGE SCALE GENOMIC DNA]</scope>
    <source>
        <strain evidence="10 11">KACC 190600</strain>
    </source>
</reference>
<dbReference type="Proteomes" id="UP001207337">
    <property type="component" value="Unassembled WGS sequence"/>
</dbReference>
<dbReference type="Pfam" id="PF00486">
    <property type="entry name" value="Trans_reg_C"/>
    <property type="match status" value="1"/>
</dbReference>
<dbReference type="RefSeq" id="WP_265788281.1">
    <property type="nucleotide sequence ID" value="NZ_BAABRS010000001.1"/>
</dbReference>
<gene>
    <name evidence="10" type="ORF">LQ318_05560</name>
</gene>
<evidence type="ECO:0000256" key="4">
    <source>
        <dbReference type="ARBA" id="ARBA00023125"/>
    </source>
</evidence>
<evidence type="ECO:0000256" key="6">
    <source>
        <dbReference type="PROSITE-ProRule" id="PRU00169"/>
    </source>
</evidence>
<evidence type="ECO:0000256" key="1">
    <source>
        <dbReference type="ARBA" id="ARBA00022553"/>
    </source>
</evidence>
<dbReference type="Pfam" id="PF00072">
    <property type="entry name" value="Response_reg"/>
    <property type="match status" value="1"/>
</dbReference>
<feature type="domain" description="OmpR/PhoB-type" evidence="9">
    <location>
        <begin position="125"/>
        <end position="223"/>
    </location>
</feature>
<accession>A0ABT3PWX8</accession>
<dbReference type="PANTHER" id="PTHR48111:SF22">
    <property type="entry name" value="REGULATOR OF RPOS"/>
    <property type="match status" value="1"/>
</dbReference>
<dbReference type="Gene3D" id="3.40.50.2300">
    <property type="match status" value="1"/>
</dbReference>
<keyword evidence="1 6" id="KW-0597">Phosphoprotein</keyword>
<dbReference type="CDD" id="cd17624">
    <property type="entry name" value="REC_OmpR_PmrA-like"/>
    <property type="match status" value="1"/>
</dbReference>
<feature type="domain" description="Response regulatory" evidence="8">
    <location>
        <begin position="2"/>
        <end position="116"/>
    </location>
</feature>
<dbReference type="SMART" id="SM00448">
    <property type="entry name" value="REC"/>
    <property type="match status" value="1"/>
</dbReference>
<evidence type="ECO:0000256" key="2">
    <source>
        <dbReference type="ARBA" id="ARBA00023012"/>
    </source>
</evidence>
<protein>
    <submittedName>
        <fullName evidence="10">Response regulator transcription factor</fullName>
    </submittedName>
</protein>
<keyword evidence="5" id="KW-0804">Transcription</keyword>
<evidence type="ECO:0000256" key="5">
    <source>
        <dbReference type="ARBA" id="ARBA00023163"/>
    </source>
</evidence>
<dbReference type="InterPro" id="IPR011006">
    <property type="entry name" value="CheY-like_superfamily"/>
</dbReference>
<keyword evidence="11" id="KW-1185">Reference proteome</keyword>
<dbReference type="InterPro" id="IPR039420">
    <property type="entry name" value="WalR-like"/>
</dbReference>
<dbReference type="InterPro" id="IPR036388">
    <property type="entry name" value="WH-like_DNA-bd_sf"/>
</dbReference>
<proteinExistence type="predicted"/>
<dbReference type="InterPro" id="IPR001789">
    <property type="entry name" value="Sig_transdc_resp-reg_receiver"/>
</dbReference>
<dbReference type="SUPFAM" id="SSF52172">
    <property type="entry name" value="CheY-like"/>
    <property type="match status" value="1"/>
</dbReference>
<keyword evidence="3" id="KW-0805">Transcription regulation</keyword>
<evidence type="ECO:0000259" key="8">
    <source>
        <dbReference type="PROSITE" id="PS50110"/>
    </source>
</evidence>
<evidence type="ECO:0000259" key="9">
    <source>
        <dbReference type="PROSITE" id="PS51755"/>
    </source>
</evidence>
<dbReference type="InterPro" id="IPR001867">
    <property type="entry name" value="OmpR/PhoB-type_DNA-bd"/>
</dbReference>
<name>A0ABT3PWX8_9BACT</name>
<keyword evidence="2" id="KW-0902">Two-component regulatory system</keyword>
<evidence type="ECO:0000313" key="10">
    <source>
        <dbReference type="EMBL" id="MCW9712369.1"/>
    </source>
</evidence>
<evidence type="ECO:0000256" key="7">
    <source>
        <dbReference type="PROSITE-ProRule" id="PRU01091"/>
    </source>
</evidence>
<sequence>MKVLIIEDDPSVRALVQAVLKRNEYDVDTAHTVTNGEELASSDNYEMIILDLGLPDGDGLDLCQTIRDKGITTPILILTAEQETDMKVKCLQLGADDYLTKPFDTEELVARIEAISRRSSSGEGDKVLRCGDLEIRMLERTFKVNGKEVDLTNNEYNLLVYLLKNKDEIVTQEEIAKNVWDIHFDTQTNYINVYISYLRKKIRDYSEYEYIDTVRKKGFILRCPD</sequence>
<dbReference type="CDD" id="cd00383">
    <property type="entry name" value="trans_reg_C"/>
    <property type="match status" value="1"/>
</dbReference>
<keyword evidence="4 7" id="KW-0238">DNA-binding</keyword>
<evidence type="ECO:0000313" key="11">
    <source>
        <dbReference type="Proteomes" id="UP001207337"/>
    </source>
</evidence>